<dbReference type="Proteomes" id="UP001629523">
    <property type="component" value="Unassembled WGS sequence"/>
</dbReference>
<organism evidence="1 2">
    <name type="scientific">Yersinia proxima</name>
    <dbReference type="NCBI Taxonomy" id="2890316"/>
    <lineage>
        <taxon>Bacteria</taxon>
        <taxon>Pseudomonadati</taxon>
        <taxon>Pseudomonadota</taxon>
        <taxon>Gammaproteobacteria</taxon>
        <taxon>Enterobacterales</taxon>
        <taxon>Yersiniaceae</taxon>
        <taxon>Yersinia</taxon>
    </lineage>
</organism>
<name>A0ABW9ESS0_9GAMM</name>
<keyword evidence="2" id="KW-1185">Reference proteome</keyword>
<reference evidence="1 2" key="1">
    <citation type="journal article" date="2024" name="Infect. Genet. Evol.">
        <title>Characteristics and comparative genome analysis of Yersinia enterocolitica and related species associated with human infections in Switzerland 2019-2023.</title>
        <authorList>
            <person name="Stevens M.J.A."/>
            <person name="Horlbog J.A."/>
            <person name="Diethelm A."/>
            <person name="Stephan R."/>
            <person name="Nuesch-Inderbinen M."/>
        </authorList>
    </citation>
    <scope>NUCLEOTIDE SEQUENCE [LARGE SCALE GENOMIC DNA]</scope>
    <source>
        <strain evidence="1 2">N20-0302</strain>
    </source>
</reference>
<dbReference type="EMBL" id="JBBEST010000001">
    <property type="protein sequence ID" value="MFM1345018.1"/>
    <property type="molecule type" value="Genomic_DNA"/>
</dbReference>
<dbReference type="RefSeq" id="WP_408573275.1">
    <property type="nucleotide sequence ID" value="NZ_JBBEST010000001.1"/>
</dbReference>
<comment type="caution">
    <text evidence="1">The sequence shown here is derived from an EMBL/GenBank/DDBJ whole genome shotgun (WGS) entry which is preliminary data.</text>
</comment>
<proteinExistence type="predicted"/>
<protein>
    <submittedName>
        <fullName evidence="1">Uncharacterized protein</fullName>
    </submittedName>
</protein>
<gene>
    <name evidence="1" type="ORF">WFP14_00400</name>
</gene>
<evidence type="ECO:0000313" key="2">
    <source>
        <dbReference type="Proteomes" id="UP001629523"/>
    </source>
</evidence>
<accession>A0ABW9ESS0</accession>
<evidence type="ECO:0000313" key="1">
    <source>
        <dbReference type="EMBL" id="MFM1345018.1"/>
    </source>
</evidence>
<sequence>MAIKARKVIVVDIDKKDGGIYNREAVEFYDDLTNNNVDPITTNFTKEKITKMVNDAFDGNEQ</sequence>